<evidence type="ECO:0000259" key="13">
    <source>
        <dbReference type="PROSITE" id="PS50862"/>
    </source>
</evidence>
<evidence type="ECO:0000259" key="14">
    <source>
        <dbReference type="PROSITE" id="PS51447"/>
    </source>
</evidence>
<dbReference type="SUPFAM" id="SSF55681">
    <property type="entry name" value="Class II aaRS and biotin synthetases"/>
    <property type="match status" value="1"/>
</dbReference>
<evidence type="ECO:0000313" key="15">
    <source>
        <dbReference type="EMBL" id="EAS07559.1"/>
    </source>
</evidence>
<keyword evidence="4 15" id="KW-0436">Ligase</keyword>
<evidence type="ECO:0000256" key="7">
    <source>
        <dbReference type="ARBA" id="ARBA00022917"/>
    </source>
</evidence>
<keyword evidence="10" id="KW-0030">Aminoacyl-tRNA synthetase</keyword>
<dbReference type="GO" id="GO:0005759">
    <property type="term" value="C:mitochondrial matrix"/>
    <property type="evidence" value="ECO:0007669"/>
    <property type="project" value="UniProtKB-SubCell"/>
</dbReference>
<feature type="domain" description="Aminoacyl-transfer RNA synthetases class-II family profile" evidence="13">
    <location>
        <begin position="165"/>
        <end position="323"/>
    </location>
</feature>
<dbReference type="HOGENOM" id="CLU_022696_1_0_1"/>
<dbReference type="KEGG" id="tet:TTHERM_00678250"/>
<evidence type="ECO:0000256" key="6">
    <source>
        <dbReference type="ARBA" id="ARBA00022840"/>
    </source>
</evidence>
<reference evidence="16" key="1">
    <citation type="journal article" date="2006" name="PLoS Biol.">
        <title>Macronuclear genome sequence of the ciliate Tetrahymena thermophila, a model eukaryote.</title>
        <authorList>
            <person name="Eisen J.A."/>
            <person name="Coyne R.S."/>
            <person name="Wu M."/>
            <person name="Wu D."/>
            <person name="Thiagarajan M."/>
            <person name="Wortman J.R."/>
            <person name="Badger J.H."/>
            <person name="Ren Q."/>
            <person name="Amedeo P."/>
            <person name="Jones K.M."/>
            <person name="Tallon L.J."/>
            <person name="Delcher A.L."/>
            <person name="Salzberg S.L."/>
            <person name="Silva J.C."/>
            <person name="Haas B.J."/>
            <person name="Majoros W.H."/>
            <person name="Farzad M."/>
            <person name="Carlton J.M."/>
            <person name="Smith R.K. Jr."/>
            <person name="Garg J."/>
            <person name="Pearlman R.E."/>
            <person name="Karrer K.M."/>
            <person name="Sun L."/>
            <person name="Manning G."/>
            <person name="Elde N.C."/>
            <person name="Turkewitz A.P."/>
            <person name="Asai D.J."/>
            <person name="Wilkes D.E."/>
            <person name="Wang Y."/>
            <person name="Cai H."/>
            <person name="Collins K."/>
            <person name="Stewart B.A."/>
            <person name="Lee S.R."/>
            <person name="Wilamowska K."/>
            <person name="Weinberg Z."/>
            <person name="Ruzzo W.L."/>
            <person name="Wloga D."/>
            <person name="Gaertig J."/>
            <person name="Frankel J."/>
            <person name="Tsao C.-C."/>
            <person name="Gorovsky M.A."/>
            <person name="Keeling P.J."/>
            <person name="Waller R.F."/>
            <person name="Patron N.J."/>
            <person name="Cherry J.M."/>
            <person name="Stover N.A."/>
            <person name="Krieger C.J."/>
            <person name="del Toro C."/>
            <person name="Ryder H.F."/>
            <person name="Williamson S.C."/>
            <person name="Barbeau R.A."/>
            <person name="Hamilton E.P."/>
            <person name="Orias E."/>
        </authorList>
    </citation>
    <scope>NUCLEOTIDE SEQUENCE [LARGE SCALE GENOMIC DNA]</scope>
    <source>
        <strain evidence="16">SB210</strain>
    </source>
</reference>
<evidence type="ECO:0000256" key="2">
    <source>
        <dbReference type="ARBA" id="ARBA00008226"/>
    </source>
</evidence>
<evidence type="ECO:0000256" key="1">
    <source>
        <dbReference type="ARBA" id="ARBA00004305"/>
    </source>
</evidence>
<dbReference type="GeneID" id="7827658"/>
<dbReference type="GO" id="GO:0005524">
    <property type="term" value="F:ATP binding"/>
    <property type="evidence" value="ECO:0007669"/>
    <property type="project" value="UniProtKB-KW"/>
</dbReference>
<keyword evidence="6" id="KW-0067">ATP-binding</keyword>
<dbReference type="EMBL" id="GG662216">
    <property type="protein sequence ID" value="EAS07559.1"/>
    <property type="molecule type" value="Genomic_DNA"/>
</dbReference>
<evidence type="ECO:0000256" key="4">
    <source>
        <dbReference type="ARBA" id="ARBA00022598"/>
    </source>
</evidence>
<dbReference type="GO" id="GO:0006432">
    <property type="term" value="P:phenylalanyl-tRNA aminoacylation"/>
    <property type="evidence" value="ECO:0007669"/>
    <property type="project" value="TreeGrafter"/>
</dbReference>
<dbReference type="OMA" id="PISHYPQ"/>
<dbReference type="PROSITE" id="PS51447">
    <property type="entry name" value="FDX_ACB"/>
    <property type="match status" value="1"/>
</dbReference>
<evidence type="ECO:0000256" key="9">
    <source>
        <dbReference type="ARBA" id="ARBA00023128"/>
    </source>
</evidence>
<comment type="catalytic activity">
    <reaction evidence="12">
        <text>tRNA(Phe) + L-phenylalanine + ATP = L-phenylalanyl-tRNA(Phe) + AMP + diphosphate + H(+)</text>
        <dbReference type="Rhea" id="RHEA:19413"/>
        <dbReference type="Rhea" id="RHEA-COMP:9668"/>
        <dbReference type="Rhea" id="RHEA-COMP:9699"/>
        <dbReference type="ChEBI" id="CHEBI:15378"/>
        <dbReference type="ChEBI" id="CHEBI:30616"/>
        <dbReference type="ChEBI" id="CHEBI:33019"/>
        <dbReference type="ChEBI" id="CHEBI:58095"/>
        <dbReference type="ChEBI" id="CHEBI:78442"/>
        <dbReference type="ChEBI" id="CHEBI:78531"/>
        <dbReference type="ChEBI" id="CHEBI:456215"/>
        <dbReference type="EC" id="6.1.1.20"/>
    </reaction>
</comment>
<evidence type="ECO:0000256" key="3">
    <source>
        <dbReference type="ARBA" id="ARBA00012814"/>
    </source>
</evidence>
<evidence type="ECO:0000256" key="5">
    <source>
        <dbReference type="ARBA" id="ARBA00022741"/>
    </source>
</evidence>
<dbReference type="Gene3D" id="3.30.70.380">
    <property type="entry name" value="Ferrodoxin-fold anticodon-binding domain"/>
    <property type="match status" value="1"/>
</dbReference>
<evidence type="ECO:0000256" key="10">
    <source>
        <dbReference type="ARBA" id="ARBA00023146"/>
    </source>
</evidence>
<dbReference type="InterPro" id="IPR002319">
    <property type="entry name" value="Phenylalanyl-tRNA_Synthase"/>
</dbReference>
<feature type="domain" description="FDX-ACB" evidence="14">
    <location>
        <begin position="325"/>
        <end position="418"/>
    </location>
</feature>
<dbReference type="PROSITE" id="PS50862">
    <property type="entry name" value="AA_TRNA_LIGASE_II"/>
    <property type="match status" value="1"/>
</dbReference>
<dbReference type="STRING" id="312017.I7LY30"/>
<evidence type="ECO:0000256" key="11">
    <source>
        <dbReference type="ARBA" id="ARBA00031194"/>
    </source>
</evidence>
<comment type="similarity">
    <text evidence="2">Belongs to the class-II aminoacyl-tRNA synthetase family.</text>
</comment>
<dbReference type="InterPro" id="IPR036690">
    <property type="entry name" value="Fdx_antiC-bd_sf"/>
</dbReference>
<dbReference type="GO" id="GO:0004826">
    <property type="term" value="F:phenylalanine-tRNA ligase activity"/>
    <property type="evidence" value="ECO:0007669"/>
    <property type="project" value="UniProtKB-EC"/>
</dbReference>
<dbReference type="PANTHER" id="PTHR11538">
    <property type="entry name" value="PHENYLALANYL-TRNA SYNTHETASE"/>
    <property type="match status" value="1"/>
</dbReference>
<evidence type="ECO:0000256" key="12">
    <source>
        <dbReference type="ARBA" id="ARBA00049255"/>
    </source>
</evidence>
<keyword evidence="16" id="KW-1185">Reference proteome</keyword>
<organism evidence="15 16">
    <name type="scientific">Tetrahymena thermophila (strain SB210)</name>
    <dbReference type="NCBI Taxonomy" id="312017"/>
    <lineage>
        <taxon>Eukaryota</taxon>
        <taxon>Sar</taxon>
        <taxon>Alveolata</taxon>
        <taxon>Ciliophora</taxon>
        <taxon>Intramacronucleata</taxon>
        <taxon>Oligohymenophorea</taxon>
        <taxon>Hymenostomatida</taxon>
        <taxon>Tetrahymenina</taxon>
        <taxon>Tetrahymenidae</taxon>
        <taxon>Tetrahymena</taxon>
    </lineage>
</organism>
<dbReference type="PANTHER" id="PTHR11538:SF41">
    <property type="entry name" value="PHENYLALANINE--TRNA LIGASE, MITOCHONDRIAL"/>
    <property type="match status" value="1"/>
</dbReference>
<keyword evidence="8" id="KW-0809">Transit peptide</keyword>
<dbReference type="InterPro" id="IPR045864">
    <property type="entry name" value="aa-tRNA-synth_II/BPL/LPL"/>
</dbReference>
<comment type="subcellular location">
    <subcellularLocation>
        <location evidence="1">Mitochondrion matrix</location>
    </subcellularLocation>
</comment>
<dbReference type="InterPro" id="IPR005121">
    <property type="entry name" value="Fdx_antiC-bd"/>
</dbReference>
<name>I7LY30_TETTS</name>
<dbReference type="OrthoDB" id="4457at2759"/>
<accession>I7LY30</accession>
<keyword evidence="5" id="KW-0547">Nucleotide-binding</keyword>
<keyword evidence="7" id="KW-0648">Protein biosynthesis</keyword>
<dbReference type="Proteomes" id="UP000009168">
    <property type="component" value="Unassembled WGS sequence"/>
</dbReference>
<dbReference type="FunFam" id="3.30.70.380:FF:000002">
    <property type="entry name" value="phenylalanine--tRNA ligase, mitochondrial"/>
    <property type="match status" value="1"/>
</dbReference>
<dbReference type="SUPFAM" id="SSF54991">
    <property type="entry name" value="Anticodon-binding domain of PheRS"/>
    <property type="match status" value="1"/>
</dbReference>
<dbReference type="Gene3D" id="3.30.930.10">
    <property type="entry name" value="Bira Bifunctional Protein, Domain 2"/>
    <property type="match status" value="1"/>
</dbReference>
<evidence type="ECO:0000313" key="16">
    <source>
        <dbReference type="Proteomes" id="UP000009168"/>
    </source>
</evidence>
<dbReference type="InParanoid" id="I7LY30"/>
<dbReference type="SMART" id="SM00896">
    <property type="entry name" value="FDX-ACB"/>
    <property type="match status" value="1"/>
</dbReference>
<protein>
    <recommendedName>
        <fullName evidence="3">phenylalanine--tRNA ligase</fullName>
        <ecNumber evidence="3">6.1.1.20</ecNumber>
    </recommendedName>
    <alternativeName>
        <fullName evidence="11">Phenylalanyl-tRNA synthetase</fullName>
    </alternativeName>
</protein>
<keyword evidence="9" id="KW-0496">Mitochondrion</keyword>
<gene>
    <name evidence="15" type="ORF">TTHERM_00678250</name>
</gene>
<proteinExistence type="inferred from homology"/>
<dbReference type="EC" id="6.1.1.20" evidence="3"/>
<dbReference type="InterPro" id="IPR006195">
    <property type="entry name" value="aa-tRNA-synth_II"/>
</dbReference>
<dbReference type="Pfam" id="PF01409">
    <property type="entry name" value="tRNA-synt_2d"/>
    <property type="match status" value="1"/>
</dbReference>
<dbReference type="FunCoup" id="I7LY30">
    <property type="interactions" value="335"/>
</dbReference>
<dbReference type="Pfam" id="PF03147">
    <property type="entry name" value="FDX-ACB"/>
    <property type="match status" value="1"/>
</dbReference>
<dbReference type="AlphaFoldDB" id="I7LY30"/>
<sequence>MILARQLNNFIKLNKRNLIATTLCFSYQKHFSSVTEQIRKEIEEKKSPYGNITPKIIELAGQELYKQPNHPLGIMRYKMEEFFTNDKYKKGFLHEKKKFPFVIGDSFSPVISVQQNFEDLLIPKDHVSRKRSDTYYISENYIMRPQATANERNMFEQKAEAFVIFADCFRRDEIDATHYPVFHQMEVVRAYTQDYFDTKNEDIKIQMVMKDLQETYESLVRNIFGEDVQYRWIPAYFPFTEPSLEMEIYFNGEWVEMFGCGILRKEIMKNFGRHDDDIAWASGGGLERFAMLLFGIPDIRLFWSKDSRFLNQFKAGQINKFQPFSKYPACYKDISFWIKDMTTFEENDIYEIVREIGGDLIEQVECVDTYENKKTGKTSKCFRINYRSLERTLTNQEIDTLQFSIRDEIKNKLGYELR</sequence>
<dbReference type="eggNOG" id="KOG2783">
    <property type="taxonomic scope" value="Eukaryota"/>
</dbReference>
<evidence type="ECO:0000256" key="8">
    <source>
        <dbReference type="ARBA" id="ARBA00022946"/>
    </source>
</evidence>
<dbReference type="GO" id="GO:0000049">
    <property type="term" value="F:tRNA binding"/>
    <property type="evidence" value="ECO:0007669"/>
    <property type="project" value="InterPro"/>
</dbReference>
<dbReference type="RefSeq" id="XP_001027801.1">
    <property type="nucleotide sequence ID" value="XM_001027801.1"/>
</dbReference>